<evidence type="ECO:0000256" key="3">
    <source>
        <dbReference type="ARBA" id="ARBA00022553"/>
    </source>
</evidence>
<dbReference type="InterPro" id="IPR011006">
    <property type="entry name" value="CheY-like_superfamily"/>
</dbReference>
<keyword evidence="10" id="KW-0175">Coiled coil</keyword>
<dbReference type="PANTHER" id="PTHR43065">
    <property type="entry name" value="SENSOR HISTIDINE KINASE"/>
    <property type="match status" value="1"/>
</dbReference>
<reference evidence="13 14" key="1">
    <citation type="journal article" date="2018" name="Nat. Biotechnol.">
        <title>A standardized bacterial taxonomy based on genome phylogeny substantially revises the tree of life.</title>
        <authorList>
            <person name="Parks D.H."/>
            <person name="Chuvochina M."/>
            <person name="Waite D.W."/>
            <person name="Rinke C."/>
            <person name="Skarshewski A."/>
            <person name="Chaumeil P.A."/>
            <person name="Hugenholtz P."/>
        </authorList>
    </citation>
    <scope>NUCLEOTIDE SEQUENCE [LARGE SCALE GENOMIC DNA]</scope>
    <source>
        <strain evidence="13">UBA8672</strain>
    </source>
</reference>
<evidence type="ECO:0000256" key="7">
    <source>
        <dbReference type="ARBA" id="ARBA00022840"/>
    </source>
</evidence>
<keyword evidence="7" id="KW-0067">ATP-binding</keyword>
<evidence type="ECO:0000256" key="8">
    <source>
        <dbReference type="ARBA" id="ARBA00023012"/>
    </source>
</evidence>
<gene>
    <name evidence="13" type="ORF">DHM44_01540</name>
</gene>
<dbReference type="Gene3D" id="3.30.450.20">
    <property type="entry name" value="PAS domain"/>
    <property type="match status" value="1"/>
</dbReference>
<dbReference type="RefSeq" id="WP_273265895.1">
    <property type="nucleotide sequence ID" value="NZ_JAAZVV010000042.1"/>
</dbReference>
<dbReference type="CDD" id="cd00075">
    <property type="entry name" value="HATPase"/>
    <property type="match status" value="1"/>
</dbReference>
<evidence type="ECO:0000256" key="4">
    <source>
        <dbReference type="ARBA" id="ARBA00022679"/>
    </source>
</evidence>
<dbReference type="PROSITE" id="PS50110">
    <property type="entry name" value="RESPONSE_REGULATORY"/>
    <property type="match status" value="1"/>
</dbReference>
<dbReference type="SUPFAM" id="SSF52172">
    <property type="entry name" value="CheY-like"/>
    <property type="match status" value="1"/>
</dbReference>
<dbReference type="Gene3D" id="3.40.50.2300">
    <property type="match status" value="1"/>
</dbReference>
<dbReference type="Pfam" id="PF00072">
    <property type="entry name" value="Response_reg"/>
    <property type="match status" value="1"/>
</dbReference>
<protein>
    <recommendedName>
        <fullName evidence="2">histidine kinase</fullName>
        <ecNumber evidence="2">2.7.13.3</ecNumber>
    </recommendedName>
</protein>
<dbReference type="CDD" id="cd00082">
    <property type="entry name" value="HisKA"/>
    <property type="match status" value="1"/>
</dbReference>
<sequence>MYRILYAEDNFENYKLVEFVLKKNGFDVKNAVDGLDVIDKVESYKPHLIIMDIDLPNLMGYEVTSWLKSKVEYRDIPVVALTADYSGNYEVVSRISGCAAYYSKPVDPVSFAREIKKFIETGQKNPDAKPLSEQMSKSLENKTRQVHELNKQLKEYENRFSGILSKLSDIIIITDRDFSITYYNSSAIEKEAFREHYISGMNFFELFSCVGMNTEELGKKLEENGKLSNVDIELESTGGTGSFFLANFNLTDDEIVISLREVSGDVKNFNTMDQVDKMAGLGVITSGIIHEINNPLTAIKTYLEVLKMKTNDETLRGVVEKIDTGFQTIEKLTNSLLGFAKPSREKPYPININNIVKEVMSFSEYEIRRGNVKINFDMQDDIPVFKGTKSQIEQVVLNLLINANHAVSKSENPEITIKTYEEDSCTVFEVSDNGPGIREDIKNRIFEPFFTTKGKDKATGLGLTMVKQIVERHNGTLGFTSDDKGTNFIIKFAKE</sequence>
<comment type="catalytic activity">
    <reaction evidence="1">
        <text>ATP + protein L-histidine = ADP + protein N-phospho-L-histidine.</text>
        <dbReference type="EC" id="2.7.13.3"/>
    </reaction>
</comment>
<keyword evidence="3 9" id="KW-0597">Phosphoprotein</keyword>
<evidence type="ECO:0000259" key="11">
    <source>
        <dbReference type="PROSITE" id="PS50109"/>
    </source>
</evidence>
<comment type="caution">
    <text evidence="13">The sequence shown here is derived from an EMBL/GenBank/DDBJ whole genome shotgun (WGS) entry which is preliminary data.</text>
</comment>
<evidence type="ECO:0000256" key="1">
    <source>
        <dbReference type="ARBA" id="ARBA00000085"/>
    </source>
</evidence>
<dbReference type="InterPro" id="IPR036097">
    <property type="entry name" value="HisK_dim/P_sf"/>
</dbReference>
<dbReference type="InterPro" id="IPR003594">
    <property type="entry name" value="HATPase_dom"/>
</dbReference>
<evidence type="ECO:0000313" key="13">
    <source>
        <dbReference type="EMBL" id="HCW92343.1"/>
    </source>
</evidence>
<evidence type="ECO:0000256" key="6">
    <source>
        <dbReference type="ARBA" id="ARBA00022777"/>
    </source>
</evidence>
<dbReference type="Gene3D" id="1.10.287.130">
    <property type="match status" value="1"/>
</dbReference>
<keyword evidence="6" id="KW-0418">Kinase</keyword>
<evidence type="ECO:0000256" key="9">
    <source>
        <dbReference type="PROSITE-ProRule" id="PRU00169"/>
    </source>
</evidence>
<dbReference type="SUPFAM" id="SSF55785">
    <property type="entry name" value="PYP-like sensor domain (PAS domain)"/>
    <property type="match status" value="1"/>
</dbReference>
<dbReference type="Gene3D" id="3.30.565.10">
    <property type="entry name" value="Histidine kinase-like ATPase, C-terminal domain"/>
    <property type="match status" value="1"/>
</dbReference>
<dbReference type="GO" id="GO:0005524">
    <property type="term" value="F:ATP binding"/>
    <property type="evidence" value="ECO:0007669"/>
    <property type="project" value="UniProtKB-KW"/>
</dbReference>
<dbReference type="Pfam" id="PF02518">
    <property type="entry name" value="HATPase_c"/>
    <property type="match status" value="1"/>
</dbReference>
<keyword evidence="4" id="KW-0808">Transferase</keyword>
<dbReference type="EC" id="2.7.13.3" evidence="2"/>
<feature type="coiled-coil region" evidence="10">
    <location>
        <begin position="132"/>
        <end position="166"/>
    </location>
</feature>
<dbReference type="SMART" id="SM00387">
    <property type="entry name" value="HATPase_c"/>
    <property type="match status" value="1"/>
</dbReference>
<dbReference type="EMBL" id="DPPF01000032">
    <property type="protein sequence ID" value="HCW92343.1"/>
    <property type="molecule type" value="Genomic_DNA"/>
</dbReference>
<dbReference type="SUPFAM" id="SSF47384">
    <property type="entry name" value="Homodimeric domain of signal transducing histidine kinase"/>
    <property type="match status" value="1"/>
</dbReference>
<evidence type="ECO:0000313" key="14">
    <source>
        <dbReference type="Proteomes" id="UP000262325"/>
    </source>
</evidence>
<dbReference type="SMART" id="SM00388">
    <property type="entry name" value="HisKA"/>
    <property type="match status" value="1"/>
</dbReference>
<dbReference type="Pfam" id="PF00512">
    <property type="entry name" value="HisKA"/>
    <property type="match status" value="1"/>
</dbReference>
<evidence type="ECO:0000256" key="2">
    <source>
        <dbReference type="ARBA" id="ARBA00012438"/>
    </source>
</evidence>
<dbReference type="Proteomes" id="UP000262325">
    <property type="component" value="Unassembled WGS sequence"/>
</dbReference>
<accession>A0A3D5Q9E1</accession>
<organism evidence="13 14">
    <name type="scientific">Flexistipes sinusarabici</name>
    <dbReference type="NCBI Taxonomy" id="2352"/>
    <lineage>
        <taxon>Bacteria</taxon>
        <taxon>Pseudomonadati</taxon>
        <taxon>Deferribacterota</taxon>
        <taxon>Deferribacteres</taxon>
        <taxon>Deferribacterales</taxon>
        <taxon>Flexistipitaceae</taxon>
        <taxon>Flexistipes</taxon>
    </lineage>
</organism>
<feature type="domain" description="Response regulatory" evidence="12">
    <location>
        <begin position="3"/>
        <end position="119"/>
    </location>
</feature>
<dbReference type="InterPro" id="IPR003661">
    <property type="entry name" value="HisK_dim/P_dom"/>
</dbReference>
<keyword evidence="8" id="KW-0902">Two-component regulatory system</keyword>
<dbReference type="PANTHER" id="PTHR43065:SF10">
    <property type="entry name" value="PEROXIDE STRESS-ACTIVATED HISTIDINE KINASE MAK3"/>
    <property type="match status" value="1"/>
</dbReference>
<feature type="modified residue" description="4-aspartylphosphate" evidence="9">
    <location>
        <position position="52"/>
    </location>
</feature>
<evidence type="ECO:0000259" key="12">
    <source>
        <dbReference type="PROSITE" id="PS50110"/>
    </source>
</evidence>
<dbReference type="GO" id="GO:0000155">
    <property type="term" value="F:phosphorelay sensor kinase activity"/>
    <property type="evidence" value="ECO:0007669"/>
    <property type="project" value="InterPro"/>
</dbReference>
<dbReference type="SUPFAM" id="SSF55874">
    <property type="entry name" value="ATPase domain of HSP90 chaperone/DNA topoisomerase II/histidine kinase"/>
    <property type="match status" value="1"/>
</dbReference>
<dbReference type="InterPro" id="IPR004358">
    <property type="entry name" value="Sig_transdc_His_kin-like_C"/>
</dbReference>
<dbReference type="InterPro" id="IPR035965">
    <property type="entry name" value="PAS-like_dom_sf"/>
</dbReference>
<evidence type="ECO:0000256" key="10">
    <source>
        <dbReference type="SAM" id="Coils"/>
    </source>
</evidence>
<dbReference type="InterPro" id="IPR005467">
    <property type="entry name" value="His_kinase_dom"/>
</dbReference>
<dbReference type="PROSITE" id="PS50109">
    <property type="entry name" value="HIS_KIN"/>
    <property type="match status" value="1"/>
</dbReference>
<dbReference type="SMART" id="SM00448">
    <property type="entry name" value="REC"/>
    <property type="match status" value="1"/>
</dbReference>
<dbReference type="InterPro" id="IPR036890">
    <property type="entry name" value="HATPase_C_sf"/>
</dbReference>
<proteinExistence type="predicted"/>
<keyword evidence="5" id="KW-0547">Nucleotide-binding</keyword>
<dbReference type="InterPro" id="IPR001789">
    <property type="entry name" value="Sig_transdc_resp-reg_receiver"/>
</dbReference>
<name>A0A3D5Q9E1_FLESI</name>
<dbReference type="PRINTS" id="PR00344">
    <property type="entry name" value="BCTRLSENSOR"/>
</dbReference>
<evidence type="ECO:0000256" key="5">
    <source>
        <dbReference type="ARBA" id="ARBA00022741"/>
    </source>
</evidence>
<feature type="domain" description="Histidine kinase" evidence="11">
    <location>
        <begin position="287"/>
        <end position="495"/>
    </location>
</feature>
<dbReference type="AlphaFoldDB" id="A0A3D5Q9E1"/>